<evidence type="ECO:0000256" key="1">
    <source>
        <dbReference type="SAM" id="MobiDB-lite"/>
    </source>
</evidence>
<dbReference type="RefSeq" id="WP_173087272.1">
    <property type="nucleotide sequence ID" value="NZ_BLTE01000040.1"/>
</dbReference>
<sequence>MEALLYLALASLALLAARAFAPPSGGNAAELPPRDVPREVRQAAMRKSPGIHIRRVGVEMDGTHSVRYRVSGFLPDGQSLSMMVHADGEALALDARGNLLEAPREVLSGIEACVPALRLLPGTIRRMHGRACVWYEAVGVLPGGDPVALKVSPDGRDMLLCRLPRQGSNRPDGEAAGTIITPFQGKP</sequence>
<dbReference type="AlphaFoldDB" id="A0A6V8M2I7"/>
<gene>
    <name evidence="3" type="ORF">NNJEOMEG_04016</name>
</gene>
<evidence type="ECO:0000313" key="3">
    <source>
        <dbReference type="EMBL" id="GFK96136.1"/>
    </source>
</evidence>
<reference evidence="3 4" key="2">
    <citation type="submission" date="2020-05" db="EMBL/GenBank/DDBJ databases">
        <title>Draft genome sequence of Desulfovibrio sp. strainFSS-1.</title>
        <authorList>
            <person name="Shimoshige H."/>
            <person name="Kobayashi H."/>
            <person name="Maekawa T."/>
        </authorList>
    </citation>
    <scope>NUCLEOTIDE SEQUENCE [LARGE SCALE GENOMIC DNA]</scope>
    <source>
        <strain evidence="3 4">SIID29052-01</strain>
    </source>
</reference>
<evidence type="ECO:0000313" key="4">
    <source>
        <dbReference type="Proteomes" id="UP000494245"/>
    </source>
</evidence>
<feature type="region of interest" description="Disordered" evidence="1">
    <location>
        <begin position="164"/>
        <end position="187"/>
    </location>
</feature>
<dbReference type="EMBL" id="BLTE01000040">
    <property type="protein sequence ID" value="GFK96136.1"/>
    <property type="molecule type" value="Genomic_DNA"/>
</dbReference>
<name>A0A6V8M2I7_9BACT</name>
<organism evidence="3 4">
    <name type="scientific">Fundidesulfovibrio magnetotacticus</name>
    <dbReference type="NCBI Taxonomy" id="2730080"/>
    <lineage>
        <taxon>Bacteria</taxon>
        <taxon>Pseudomonadati</taxon>
        <taxon>Thermodesulfobacteriota</taxon>
        <taxon>Desulfovibrionia</taxon>
        <taxon>Desulfovibrionales</taxon>
        <taxon>Desulfovibrionaceae</taxon>
        <taxon>Fundidesulfovibrio</taxon>
    </lineage>
</organism>
<proteinExistence type="predicted"/>
<accession>A0A6V8M2I7</accession>
<comment type="caution">
    <text evidence="3">The sequence shown here is derived from an EMBL/GenBank/DDBJ whole genome shotgun (WGS) entry which is preliminary data.</text>
</comment>
<reference evidence="3 4" key="1">
    <citation type="submission" date="2020-04" db="EMBL/GenBank/DDBJ databases">
        <authorList>
            <consortium name="Desulfovibrio sp. FSS-1 genome sequencing consortium"/>
            <person name="Shimoshige H."/>
            <person name="Kobayashi H."/>
            <person name="Maekawa T."/>
        </authorList>
    </citation>
    <scope>NUCLEOTIDE SEQUENCE [LARGE SCALE GENOMIC DNA]</scope>
    <source>
        <strain evidence="3 4">SIID29052-01</strain>
    </source>
</reference>
<evidence type="ECO:0000256" key="2">
    <source>
        <dbReference type="SAM" id="SignalP"/>
    </source>
</evidence>
<feature type="chain" id="PRO_5028933565" description="PepSY domain-containing protein" evidence="2">
    <location>
        <begin position="22"/>
        <end position="187"/>
    </location>
</feature>
<protein>
    <recommendedName>
        <fullName evidence="5">PepSY domain-containing protein</fullName>
    </recommendedName>
</protein>
<dbReference type="Proteomes" id="UP000494245">
    <property type="component" value="Unassembled WGS sequence"/>
</dbReference>
<evidence type="ECO:0008006" key="5">
    <source>
        <dbReference type="Google" id="ProtNLM"/>
    </source>
</evidence>
<feature type="signal peptide" evidence="2">
    <location>
        <begin position="1"/>
        <end position="21"/>
    </location>
</feature>
<keyword evidence="4" id="KW-1185">Reference proteome</keyword>
<keyword evidence="2" id="KW-0732">Signal</keyword>